<reference evidence="1 2" key="1">
    <citation type="submission" date="2024-09" db="EMBL/GenBank/DDBJ databases">
        <title>Rethinking Asexuality: The Enigmatic Case of Functional Sexual Genes in Lepraria (Stereocaulaceae).</title>
        <authorList>
            <person name="Doellman M."/>
            <person name="Sun Y."/>
            <person name="Barcenas-Pena A."/>
            <person name="Lumbsch H.T."/>
            <person name="Grewe F."/>
        </authorList>
    </citation>
    <scope>NUCLEOTIDE SEQUENCE [LARGE SCALE GENOMIC DNA]</scope>
    <source>
        <strain evidence="1 2">Grewe 0041</strain>
    </source>
</reference>
<dbReference type="EMBL" id="JBHFEH010000073">
    <property type="protein sequence ID" value="KAL2049047.1"/>
    <property type="molecule type" value="Genomic_DNA"/>
</dbReference>
<protein>
    <submittedName>
        <fullName evidence="1">Uncharacterized protein</fullName>
    </submittedName>
</protein>
<proteinExistence type="predicted"/>
<organism evidence="1 2">
    <name type="scientific">Lepraria finkii</name>
    <dbReference type="NCBI Taxonomy" id="1340010"/>
    <lineage>
        <taxon>Eukaryota</taxon>
        <taxon>Fungi</taxon>
        <taxon>Dikarya</taxon>
        <taxon>Ascomycota</taxon>
        <taxon>Pezizomycotina</taxon>
        <taxon>Lecanoromycetes</taxon>
        <taxon>OSLEUM clade</taxon>
        <taxon>Lecanoromycetidae</taxon>
        <taxon>Lecanorales</taxon>
        <taxon>Lecanorineae</taxon>
        <taxon>Stereocaulaceae</taxon>
        <taxon>Lepraria</taxon>
    </lineage>
</organism>
<evidence type="ECO:0000313" key="1">
    <source>
        <dbReference type="EMBL" id="KAL2049047.1"/>
    </source>
</evidence>
<evidence type="ECO:0000313" key="2">
    <source>
        <dbReference type="Proteomes" id="UP001590951"/>
    </source>
</evidence>
<accession>A0ABR4ATL6</accession>
<gene>
    <name evidence="1" type="ORF">ABVK25_010718</name>
</gene>
<keyword evidence="2" id="KW-1185">Reference proteome</keyword>
<sequence length="122" mass="13760">MKIIKATVALHRFFYTGDIAELVFPVLNLQTFKHHAEMDGPSLPFSLFDLTPCSFGFVLGVRFTSAYYRSLPAQRFRISRITFIASLPLPLPLHIERILDTPKSFTNPKIVSHHAICSLAVS</sequence>
<comment type="caution">
    <text evidence="1">The sequence shown here is derived from an EMBL/GenBank/DDBJ whole genome shotgun (WGS) entry which is preliminary data.</text>
</comment>
<name>A0ABR4ATL6_9LECA</name>
<dbReference type="Proteomes" id="UP001590951">
    <property type="component" value="Unassembled WGS sequence"/>
</dbReference>